<sequence>MSYSSQHSSTITPALHQLQPLELDNYIVAIGPGHEQFTGTPNGYNVTHLPPAITNAIALGHINKITWASYGCNTESWFFAFELADGKPSFEYGHGIPRDLISFIRNLQGSEILLAALRVQLGANDSFVAWSMSAWACANVPPQLQAKLREGSSASLDGVITKGSLRNGTLDNVQWHANGSFYIKSGHVHLVNFQSKLMDSKWNELWEGLIRSERMRKINGELAYVTISPYSRHGDTFVFIKKQVQGKEPPFIVSFEGEPVHSNLAISTAQATADAVTASKRPHSAQRNRQAFALPKETSLPDHRIQHIPHNPEEDVPFQWATSKKSGRPHRNDGWELELTKGKKIKVTRDMGRGWFLVMGAQGRQGYVHGSWLDFGDGKVHRDLQAAYTQFRGDVKMLQLAPGWLVKFPNMASYVDECSQLGCQQLKEDDTMLGICIHDLRELLAASGKCSYEWLREGRNVWHPDRFARFCHAEHVDEMKPMAEQMFVMYTKLMEFYKV</sequence>
<proteinExistence type="predicted"/>
<reference evidence="1" key="1">
    <citation type="submission" date="2021-02" db="EMBL/GenBank/DDBJ databases">
        <authorList>
            <person name="Syme A R."/>
            <person name="Syme A R."/>
            <person name="Moolhuijzen P."/>
        </authorList>
    </citation>
    <scope>NUCLEOTIDE SEQUENCE</scope>
    <source>
        <strain evidence="1">W1-1</strain>
    </source>
</reference>
<organism evidence="1 2">
    <name type="scientific">Pyrenophora teres f. teres</name>
    <dbReference type="NCBI Taxonomy" id="97479"/>
    <lineage>
        <taxon>Eukaryota</taxon>
        <taxon>Fungi</taxon>
        <taxon>Dikarya</taxon>
        <taxon>Ascomycota</taxon>
        <taxon>Pezizomycotina</taxon>
        <taxon>Dothideomycetes</taxon>
        <taxon>Pleosporomycetidae</taxon>
        <taxon>Pleosporales</taxon>
        <taxon>Pleosporineae</taxon>
        <taxon>Pleosporaceae</taxon>
        <taxon>Pyrenophora</taxon>
    </lineage>
</organism>
<dbReference type="SUPFAM" id="SSF50044">
    <property type="entry name" value="SH3-domain"/>
    <property type="match status" value="1"/>
</dbReference>
<protein>
    <submittedName>
        <fullName evidence="1">SH3 domain containing protein</fullName>
    </submittedName>
</protein>
<evidence type="ECO:0000313" key="2">
    <source>
        <dbReference type="Proteomes" id="UP000472372"/>
    </source>
</evidence>
<gene>
    <name evidence="1" type="ORF">PTTW11_06386</name>
</gene>
<name>A0A6S6W477_9PLEO</name>
<accession>A0A6S6W477</accession>
<dbReference type="AlphaFoldDB" id="A0A6S6W477"/>
<dbReference type="EMBL" id="HG992981">
    <property type="protein sequence ID" value="CAE7178618.1"/>
    <property type="molecule type" value="Genomic_DNA"/>
</dbReference>
<evidence type="ECO:0000313" key="1">
    <source>
        <dbReference type="EMBL" id="CAE7178618.1"/>
    </source>
</evidence>
<dbReference type="Proteomes" id="UP000472372">
    <property type="component" value="Chromosome 5"/>
</dbReference>
<dbReference type="InterPro" id="IPR036028">
    <property type="entry name" value="SH3-like_dom_sf"/>
</dbReference>